<reference evidence="3" key="2">
    <citation type="submission" date="2018-04" db="EMBL/GenBank/DDBJ databases">
        <authorList>
            <person name="Bell R."/>
        </authorList>
    </citation>
    <scope>NUCLEOTIDE SEQUENCE</scope>
    <source>
        <strain evidence="3">CFSAN058598</strain>
    </source>
</reference>
<reference evidence="1" key="5">
    <citation type="submission" date="2018-07" db="EMBL/GenBank/DDBJ databases">
        <authorList>
            <consortium name="GenomeTrakr network: Whole genome sequencing for foodborne pathogen traceback"/>
        </authorList>
    </citation>
    <scope>NUCLEOTIDE SEQUENCE</scope>
    <source>
        <strain evidence="1">NY-N13148</strain>
    </source>
</reference>
<gene>
    <name evidence="3" type="ORF">DAX72_016790</name>
    <name evidence="2" type="ORF">G0D71_18025</name>
    <name evidence="4" type="ORF">NCTC8258_03774</name>
    <name evidence="1" type="ORF">XT48_00885</name>
</gene>
<evidence type="ECO:0000313" key="3">
    <source>
        <dbReference type="EMBL" id="QXR53400.1"/>
    </source>
</evidence>
<reference evidence="2" key="1">
    <citation type="journal article" date="2018" name="Genome Biol.">
        <title>SKESA: strategic k-mer extension for scrupulous assemblies.</title>
        <authorList>
            <person name="Souvorov A."/>
            <person name="Agarwala R."/>
            <person name="Lipman D.J."/>
        </authorList>
    </citation>
    <scope>NUCLEOTIDE SEQUENCE</scope>
    <source>
        <strain evidence="2">13-0328</strain>
    </source>
</reference>
<evidence type="ECO:0000313" key="4">
    <source>
        <dbReference type="EMBL" id="SUH16031.1"/>
    </source>
</evidence>
<dbReference type="EMBL" id="AAITSG010000001">
    <property type="protein sequence ID" value="ECH9791546.1"/>
    <property type="molecule type" value="Genomic_DNA"/>
</dbReference>
<reference evidence="4 5" key="3">
    <citation type="submission" date="2018-06" db="EMBL/GenBank/DDBJ databases">
        <authorList>
            <consortium name="Pathogen Informatics"/>
            <person name="Doyle S."/>
        </authorList>
    </citation>
    <scope>NUCLEOTIDE SEQUENCE [LARGE SCALE GENOMIC DNA]</scope>
    <source>
        <strain evidence="4 5">NCTC8258</strain>
    </source>
</reference>
<dbReference type="EMBL" id="DAAMJF010000049">
    <property type="protein sequence ID" value="HAC6885256.1"/>
    <property type="molecule type" value="Genomic_DNA"/>
</dbReference>
<organism evidence="4 5">
    <name type="scientific">Salmonella enterica I</name>
    <dbReference type="NCBI Taxonomy" id="59201"/>
    <lineage>
        <taxon>Bacteria</taxon>
        <taxon>Pseudomonadati</taxon>
        <taxon>Pseudomonadota</taxon>
        <taxon>Gammaproteobacteria</taxon>
        <taxon>Enterobacterales</taxon>
        <taxon>Enterobacteriaceae</taxon>
        <taxon>Salmonella</taxon>
    </lineage>
</organism>
<reference evidence="2" key="4">
    <citation type="submission" date="2018-07" db="EMBL/GenBank/DDBJ databases">
        <authorList>
            <consortium name="NCBI Pathogen Detection Project"/>
        </authorList>
    </citation>
    <scope>NUCLEOTIDE SEQUENCE</scope>
    <source>
        <strain evidence="2">13-0328</strain>
    </source>
</reference>
<dbReference type="RefSeq" id="WP_001226911.1">
    <property type="nucleotide sequence ID" value="NZ_CP026660.1"/>
</dbReference>
<evidence type="ECO:0000313" key="1">
    <source>
        <dbReference type="EMBL" id="ECH9791546.1"/>
    </source>
</evidence>
<accession>A0A379WB17</accession>
<reference evidence="3" key="6">
    <citation type="submission" date="2021-05" db="EMBL/GenBank/DDBJ databases">
        <title>Whole genome sequencing of cultured pathogen.</title>
        <authorList>
            <person name="Hoffmann M."/>
            <person name="Balkey M."/>
            <person name="Luo Y."/>
        </authorList>
    </citation>
    <scope>NUCLEOTIDE SEQUENCE</scope>
    <source>
        <strain evidence="3">CFSAN058598</strain>
    </source>
</reference>
<dbReference type="EMBL" id="UGXS01000004">
    <property type="protein sequence ID" value="SUH16031.1"/>
    <property type="molecule type" value="Genomic_DNA"/>
</dbReference>
<dbReference type="EMBL" id="CP077696">
    <property type="protein sequence ID" value="QXR53400.1"/>
    <property type="molecule type" value="Genomic_DNA"/>
</dbReference>
<dbReference type="AlphaFoldDB" id="A0A379WB17"/>
<name>A0A379WB17_SALET</name>
<protein>
    <submittedName>
        <fullName evidence="4">Uncharacterized protein</fullName>
    </submittedName>
</protein>
<evidence type="ECO:0000313" key="2">
    <source>
        <dbReference type="EMBL" id="HAC6885256.1"/>
    </source>
</evidence>
<sequence length="86" mass="10185">MRKITEMHKEVKRSRFLQSIDKKTSLRFAAVARTELLKAEARSLLPSLPEEKGYTFIPNFFIEKLLREDLSVEQFNDVLKIFRQGR</sequence>
<dbReference type="Proteomes" id="UP000255509">
    <property type="component" value="Unassembled WGS sequence"/>
</dbReference>
<proteinExistence type="predicted"/>
<evidence type="ECO:0000313" key="5">
    <source>
        <dbReference type="Proteomes" id="UP000255509"/>
    </source>
</evidence>